<proteinExistence type="predicted"/>
<reference evidence="1 2" key="1">
    <citation type="submission" date="2006-05" db="EMBL/GenBank/DDBJ databases">
        <authorList>
            <person name="King G."/>
            <person name="Ferriera S."/>
            <person name="Johnson J."/>
            <person name="Kravitz S."/>
            <person name="Beeson K."/>
            <person name="Sutton G."/>
            <person name="Rogers Y.-H."/>
            <person name="Friedman R."/>
            <person name="Frazier M."/>
            <person name="Venter J.C."/>
        </authorList>
    </citation>
    <scope>NUCLEOTIDE SEQUENCE [LARGE SCALE GENOMIC DNA]</scope>
    <source>
        <strain evidence="2">ATCC 25650 / DSM 13394 / JCM 20685 / NBRC 16684 / NCIMB 2208 / IAM 12614 / B1</strain>
    </source>
</reference>
<dbReference type="AntiFam" id="ANF00182">
    <property type="entry name" value="Shadow ORF (opposite rplL)"/>
</dbReference>
<evidence type="ECO:0000313" key="2">
    <source>
        <dbReference type="Proteomes" id="UP000004848"/>
    </source>
</evidence>
<evidence type="ECO:0000313" key="1">
    <source>
        <dbReference type="EMBL" id="EAV42913.1"/>
    </source>
</evidence>
<protein>
    <submittedName>
        <fullName evidence="1">Ribosomal protein L7/L12</fullName>
    </submittedName>
</protein>
<dbReference type="GO" id="GO:0005840">
    <property type="term" value="C:ribosome"/>
    <property type="evidence" value="ECO:0007669"/>
    <property type="project" value="UniProtKB-KW"/>
</dbReference>
<dbReference type="EMBL" id="AAUW01000012">
    <property type="protein sequence ID" value="EAV42913.1"/>
    <property type="molecule type" value="Genomic_DNA"/>
</dbReference>
<name>A0NWJ7_ROSAI</name>
<accession>A0NWJ7</accession>
<gene>
    <name evidence="1" type="ORF">SIAM614_16252</name>
</gene>
<sequence length="112" mass="11376">MTGFGAPSTSSLASFRPRPVIARTSLMTLIFLSPAEARITSNSVFSSAAAASPPPAATAATATGAAAETPHFSSRSLLSSAASITVSADSSSTSFSRSAIFQYLKFEPVLVT</sequence>
<dbReference type="eggNOG" id="ENOG5032X7X">
    <property type="taxonomic scope" value="Bacteria"/>
</dbReference>
<keyword evidence="1" id="KW-0689">Ribosomal protein</keyword>
<comment type="caution">
    <text evidence="1">The sequence shown here is derived from an EMBL/GenBank/DDBJ whole genome shotgun (WGS) entry which is preliminary data.</text>
</comment>
<dbReference type="AlphaFoldDB" id="A0NWJ7"/>
<keyword evidence="1" id="KW-0687">Ribonucleoprotein</keyword>
<organism evidence="1 2">
    <name type="scientific">Roseibium aggregatum (strain ATCC 25650 / DSM 13394 / JCM 20685 / NBRC 16684 / NCIMB 2208 / IAM 12614 / B1)</name>
    <name type="common">Stappia aggregata</name>
    <dbReference type="NCBI Taxonomy" id="384765"/>
    <lineage>
        <taxon>Bacteria</taxon>
        <taxon>Pseudomonadati</taxon>
        <taxon>Pseudomonadota</taxon>
        <taxon>Alphaproteobacteria</taxon>
        <taxon>Hyphomicrobiales</taxon>
        <taxon>Stappiaceae</taxon>
        <taxon>Roseibium</taxon>
    </lineage>
</organism>
<dbReference type="Proteomes" id="UP000004848">
    <property type="component" value="Unassembled WGS sequence"/>
</dbReference>